<dbReference type="AlphaFoldDB" id="A0A8I2H5L3"/>
<dbReference type="Proteomes" id="UP000646877">
    <property type="component" value="Unassembled WGS sequence"/>
</dbReference>
<organism evidence="2 4">
    <name type="scientific">Pseudoalteromonas maricaloris</name>
    <dbReference type="NCBI Taxonomy" id="184924"/>
    <lineage>
        <taxon>Bacteria</taxon>
        <taxon>Pseudomonadati</taxon>
        <taxon>Pseudomonadota</taxon>
        <taxon>Gammaproteobacteria</taxon>
        <taxon>Alteromonadales</taxon>
        <taxon>Pseudoalteromonadaceae</taxon>
        <taxon>Pseudoalteromonas</taxon>
    </lineage>
</organism>
<accession>A0A8I2H5L3</accession>
<evidence type="ECO:0000259" key="1">
    <source>
        <dbReference type="PROSITE" id="PS51534"/>
    </source>
</evidence>
<reference evidence="3 5" key="2">
    <citation type="submission" date="2023-10" db="EMBL/GenBank/DDBJ databases">
        <title>To unveil natural product biosynthetic capacity in Pseudoalteromonas.</title>
        <authorList>
            <person name="Wang J."/>
        </authorList>
    </citation>
    <scope>NUCLEOTIDE SEQUENCE [LARGE SCALE GENOMIC DNA]</scope>
    <source>
        <strain evidence="3 5">DSM 15914</strain>
    </source>
</reference>
<dbReference type="InterPro" id="IPR013568">
    <property type="entry name" value="SEFIR_dom"/>
</dbReference>
<keyword evidence="5" id="KW-1185">Reference proteome</keyword>
<dbReference type="EMBL" id="CP137578">
    <property type="protein sequence ID" value="WOX29277.1"/>
    <property type="molecule type" value="Genomic_DNA"/>
</dbReference>
<dbReference type="RefSeq" id="WP_045962124.1">
    <property type="nucleotide sequence ID" value="NZ_CBCSDF010000020.1"/>
</dbReference>
<evidence type="ECO:0000313" key="5">
    <source>
        <dbReference type="Proteomes" id="UP001304419"/>
    </source>
</evidence>
<sequence>MEAPKLFISYSWSSPSHEQWVLDLATELRESGIDVILDKWDLKEGHDSVAFMEKMVTDPEISKVIIVTDKLYAAKADGRNGGVGTETQIISKEVYDNQEQDKFVAVVAEKDDEGKPCLPTYYKSRIYIDLSESERYAENFETLLRWIYNKPLYVKPEVGKRPAFLDESENISLGTSASHKRVISALKENKAFSSGALDEYLELFSSNLEKFRLSEIEGETDDAVVENIEQFIPYRNEAIQLFITVSQYAPSEENLSKLHRFFENLIPYMHRPEHITRYGKWDFDNYKFIVHELFLYAIAILVKSERYEQANVLMGQQYYLSGNSEYGRDVMVSFTAFRAYMECLKRRNQRLELRRLSLRADLLEQRSKTSGIDFRYLMQADFILFMRAEIDKESPYDRWWPETLLYAGRHHGAFEVFARSISRAYFNKVKCLLNIQDPADLKELLTLYRENRQELPRWQFDSFSPSDLLGFEQLAAKV</sequence>
<reference evidence="2" key="1">
    <citation type="submission" date="2019-10" db="EMBL/GenBank/DDBJ databases">
        <authorList>
            <person name="Paulsen S."/>
        </authorList>
    </citation>
    <scope>NUCLEOTIDE SEQUENCE</scope>
    <source>
        <strain evidence="2">LMG 19692</strain>
    </source>
</reference>
<feature type="domain" description="SEFIR" evidence="1">
    <location>
        <begin position="3"/>
        <end position="139"/>
    </location>
</feature>
<proteinExistence type="predicted"/>
<name>A0A8I2H5L3_9GAMM</name>
<evidence type="ECO:0000313" key="2">
    <source>
        <dbReference type="EMBL" id="NLR23463.1"/>
    </source>
</evidence>
<dbReference type="Proteomes" id="UP001304419">
    <property type="component" value="Chromosome 1"/>
</dbReference>
<dbReference type="Gene3D" id="3.40.50.10140">
    <property type="entry name" value="Toll/interleukin-1 receptor homology (TIR) domain"/>
    <property type="match status" value="1"/>
</dbReference>
<evidence type="ECO:0000313" key="4">
    <source>
        <dbReference type="Proteomes" id="UP000646877"/>
    </source>
</evidence>
<evidence type="ECO:0000313" key="3">
    <source>
        <dbReference type="EMBL" id="WOX29277.1"/>
    </source>
</evidence>
<dbReference type="EMBL" id="WEIA01000016">
    <property type="protein sequence ID" value="NLR23463.1"/>
    <property type="molecule type" value="Genomic_DNA"/>
</dbReference>
<dbReference type="Pfam" id="PF08357">
    <property type="entry name" value="SEFIR"/>
    <property type="match status" value="1"/>
</dbReference>
<gene>
    <name evidence="2" type="ORF">F9Y85_19520</name>
    <name evidence="3" type="ORF">R5H13_03115</name>
</gene>
<dbReference type="PROSITE" id="PS51534">
    <property type="entry name" value="SEFIR"/>
    <property type="match status" value="1"/>
</dbReference>
<dbReference type="InterPro" id="IPR035897">
    <property type="entry name" value="Toll_tir_struct_dom_sf"/>
</dbReference>
<protein>
    <submittedName>
        <fullName evidence="2">TIR domain-containing protein</fullName>
    </submittedName>
</protein>